<organism evidence="1 4">
    <name type="scientific">Arctia plantaginis</name>
    <name type="common">Wood tiger moth</name>
    <name type="synonym">Phalaena plantaginis</name>
    <dbReference type="NCBI Taxonomy" id="874455"/>
    <lineage>
        <taxon>Eukaryota</taxon>
        <taxon>Metazoa</taxon>
        <taxon>Ecdysozoa</taxon>
        <taxon>Arthropoda</taxon>
        <taxon>Hexapoda</taxon>
        <taxon>Insecta</taxon>
        <taxon>Pterygota</taxon>
        <taxon>Neoptera</taxon>
        <taxon>Endopterygota</taxon>
        <taxon>Lepidoptera</taxon>
        <taxon>Glossata</taxon>
        <taxon>Ditrysia</taxon>
        <taxon>Noctuoidea</taxon>
        <taxon>Erebidae</taxon>
        <taxon>Arctiinae</taxon>
        <taxon>Arctia</taxon>
    </lineage>
</organism>
<evidence type="ECO:0000313" key="3">
    <source>
        <dbReference type="Proteomes" id="UP000494106"/>
    </source>
</evidence>
<evidence type="ECO:0000313" key="1">
    <source>
        <dbReference type="EMBL" id="CAB3221922.1"/>
    </source>
</evidence>
<proteinExistence type="predicted"/>
<sequence length="103" mass="10990">MCCKAFLVEECGGGSFRRTIRTDLRKTALQRAADAIDTAASELACPRPPHGTTRPPLEPAAETFAISTELARGVRNAILLAGYESETADIKATETAVPFLHCA</sequence>
<dbReference type="EMBL" id="CADEBD010000051">
    <property type="protein sequence ID" value="CAB3221922.1"/>
    <property type="molecule type" value="Genomic_DNA"/>
</dbReference>
<protein>
    <submittedName>
        <fullName evidence="1">Uncharacterized protein</fullName>
    </submittedName>
</protein>
<evidence type="ECO:0000313" key="4">
    <source>
        <dbReference type="Proteomes" id="UP000494256"/>
    </source>
</evidence>
<dbReference type="Proteomes" id="UP000494256">
    <property type="component" value="Unassembled WGS sequence"/>
</dbReference>
<reference evidence="3 4" key="1">
    <citation type="submission" date="2020-04" db="EMBL/GenBank/DDBJ databases">
        <authorList>
            <person name="Wallbank WR R."/>
            <person name="Pardo Diaz C."/>
            <person name="Kozak K."/>
            <person name="Martin S."/>
            <person name="Jiggins C."/>
            <person name="Moest M."/>
            <person name="Warren A I."/>
            <person name="Byers J.R.P. K."/>
            <person name="Montejo-Kovacevich G."/>
            <person name="Yen C E."/>
        </authorList>
    </citation>
    <scope>NUCLEOTIDE SEQUENCE [LARGE SCALE GENOMIC DNA]</scope>
</reference>
<accession>A0A8S0YR93</accession>
<dbReference type="Proteomes" id="UP000494106">
    <property type="component" value="Unassembled WGS sequence"/>
</dbReference>
<dbReference type="EMBL" id="CADEBC010000858">
    <property type="protein sequence ID" value="CAB3261430.1"/>
    <property type="molecule type" value="Genomic_DNA"/>
</dbReference>
<evidence type="ECO:0000313" key="2">
    <source>
        <dbReference type="EMBL" id="CAB3261430.1"/>
    </source>
</evidence>
<gene>
    <name evidence="1" type="ORF">APLA_LOCUS1065</name>
    <name evidence="2" type="ORF">APLA_LOCUS17872</name>
</gene>
<name>A0A8S0YR93_ARCPL</name>
<dbReference type="OrthoDB" id="7381528at2759"/>
<keyword evidence="3" id="KW-1185">Reference proteome</keyword>
<dbReference type="AlphaFoldDB" id="A0A8S0YR93"/>
<comment type="caution">
    <text evidence="1">The sequence shown here is derived from an EMBL/GenBank/DDBJ whole genome shotgun (WGS) entry which is preliminary data.</text>
</comment>